<evidence type="ECO:0000313" key="1">
    <source>
        <dbReference type="EMBL" id="CAG5072664.1"/>
    </source>
</evidence>
<evidence type="ECO:0000313" key="2">
    <source>
        <dbReference type="Proteomes" id="UP000679725"/>
    </source>
</evidence>
<proteinExistence type="predicted"/>
<organism evidence="1 2">
    <name type="scientific">Dyadobacter linearis</name>
    <dbReference type="NCBI Taxonomy" id="2823330"/>
    <lineage>
        <taxon>Bacteria</taxon>
        <taxon>Pseudomonadati</taxon>
        <taxon>Bacteroidota</taxon>
        <taxon>Cytophagia</taxon>
        <taxon>Cytophagales</taxon>
        <taxon>Spirosomataceae</taxon>
        <taxon>Dyadobacter</taxon>
    </lineage>
</organism>
<sequence>MPPIITYTNFQWHDFSYETTSDKNFIKRYNNPNYRWNSASSTLVLPTCFLLLN</sequence>
<dbReference type="Proteomes" id="UP000679725">
    <property type="component" value="Unassembled WGS sequence"/>
</dbReference>
<accession>A0ABM8UW22</accession>
<comment type="caution">
    <text evidence="1">The sequence shown here is derived from an EMBL/GenBank/DDBJ whole genome shotgun (WGS) entry which is preliminary data.</text>
</comment>
<name>A0ABM8UW22_9BACT</name>
<protein>
    <submittedName>
        <fullName evidence="1">Uncharacterized protein</fullName>
    </submittedName>
</protein>
<keyword evidence="2" id="KW-1185">Reference proteome</keyword>
<dbReference type="EMBL" id="CAJRAU010000006">
    <property type="protein sequence ID" value="CAG5072664.1"/>
    <property type="molecule type" value="Genomic_DNA"/>
</dbReference>
<reference evidence="1 2" key="1">
    <citation type="submission" date="2021-04" db="EMBL/GenBank/DDBJ databases">
        <authorList>
            <person name="Rodrigo-Torres L."/>
            <person name="Arahal R. D."/>
            <person name="Lucena T."/>
        </authorList>
    </citation>
    <scope>NUCLEOTIDE SEQUENCE [LARGE SCALE GENOMIC DNA]</scope>
    <source>
        <strain evidence="1 2">CECT 9623</strain>
    </source>
</reference>
<gene>
    <name evidence="1" type="ORF">DYBT9623_04235</name>
</gene>